<proteinExistence type="predicted"/>
<feature type="transmembrane region" description="Helical" evidence="1">
    <location>
        <begin position="157"/>
        <end position="177"/>
    </location>
</feature>
<sequence length="337" mass="36754">MTAGAMVEAYVAGPMVGDVAAVLVAVARFHVQNHAMRSRAPVALMCVQSVLLFVMMLMRPETGLVEDGVAVRVLRLVVLPVVIYVILPFALYTGGVVERMLAVCATTLAFCTTAFAAVGLASLRAHLLGAPPLVLTTVPLAEVLSGVSVLPGSMRTARAYAIGAMVVEIGLTLLLELMVSERARRYYAHADFLRNDRFLLFSLFQFAILGVSLTMAVSVFADGRQYLFGAAGLGVVCLFVDVVLFRSMEREYRARLDWEASQLLQRELDECLLQYGEVAGYVESVARRNHDIRNQLAVVSALARRGEFDAATRHLESVAAFGRQMHGDDRATSGRRR</sequence>
<dbReference type="AlphaFoldDB" id="A0A087CQI1"/>
<gene>
    <name evidence="2" type="ORF">BSAE_1384</name>
</gene>
<protein>
    <submittedName>
        <fullName evidence="2">Putative membrane protein</fullName>
    </submittedName>
</protein>
<keyword evidence="1" id="KW-0472">Membrane</keyword>
<keyword evidence="1" id="KW-0812">Transmembrane</keyword>
<evidence type="ECO:0000313" key="3">
    <source>
        <dbReference type="Proteomes" id="UP000029040"/>
    </source>
</evidence>
<feature type="transmembrane region" description="Helical" evidence="1">
    <location>
        <begin position="73"/>
        <end position="93"/>
    </location>
</feature>
<name>A0A087CQI1_9BIFI</name>
<feature type="transmembrane region" description="Helical" evidence="1">
    <location>
        <begin position="226"/>
        <end position="245"/>
    </location>
</feature>
<feature type="transmembrane region" description="Helical" evidence="1">
    <location>
        <begin position="198"/>
        <end position="220"/>
    </location>
</feature>
<feature type="transmembrane region" description="Helical" evidence="1">
    <location>
        <begin position="12"/>
        <end position="31"/>
    </location>
</feature>
<dbReference type="EMBL" id="JGZM01000008">
    <property type="protein sequence ID" value="KFI85531.1"/>
    <property type="molecule type" value="Genomic_DNA"/>
</dbReference>
<feature type="transmembrane region" description="Helical" evidence="1">
    <location>
        <begin position="100"/>
        <end position="123"/>
    </location>
</feature>
<dbReference type="Proteomes" id="UP000029040">
    <property type="component" value="Unassembled WGS sequence"/>
</dbReference>
<keyword evidence="1" id="KW-1133">Transmembrane helix</keyword>
<accession>A0A087CQI1</accession>
<evidence type="ECO:0000313" key="2">
    <source>
        <dbReference type="EMBL" id="KFI85531.1"/>
    </source>
</evidence>
<organism evidence="2 3">
    <name type="scientific">Bifidobacterium pullorum subsp. saeculare DSM 6531 = LMG 14934</name>
    <dbReference type="NCBI Taxonomy" id="1437611"/>
    <lineage>
        <taxon>Bacteria</taxon>
        <taxon>Bacillati</taxon>
        <taxon>Actinomycetota</taxon>
        <taxon>Actinomycetes</taxon>
        <taxon>Bifidobacteriales</taxon>
        <taxon>Bifidobacteriaceae</taxon>
        <taxon>Bifidobacterium</taxon>
    </lineage>
</organism>
<evidence type="ECO:0000256" key="1">
    <source>
        <dbReference type="SAM" id="Phobius"/>
    </source>
</evidence>
<comment type="caution">
    <text evidence="2">The sequence shown here is derived from an EMBL/GenBank/DDBJ whole genome shotgun (WGS) entry which is preliminary data.</text>
</comment>
<reference evidence="2 3" key="1">
    <citation type="submission" date="2014-03" db="EMBL/GenBank/DDBJ databases">
        <title>Genomics of Bifidobacteria.</title>
        <authorList>
            <person name="Ventura M."/>
            <person name="Milani C."/>
            <person name="Lugli G.A."/>
        </authorList>
    </citation>
    <scope>NUCLEOTIDE SEQUENCE [LARGE SCALE GENOMIC DNA]</scope>
    <source>
        <strain evidence="2 3">LMG 14934</strain>
    </source>
</reference>
<feature type="transmembrane region" description="Helical" evidence="1">
    <location>
        <begin position="40"/>
        <end position="58"/>
    </location>
</feature>